<evidence type="ECO:0000313" key="2">
    <source>
        <dbReference type="EMBL" id="KAL3780685.1"/>
    </source>
</evidence>
<dbReference type="Proteomes" id="UP001530400">
    <property type="component" value="Unassembled WGS sequence"/>
</dbReference>
<evidence type="ECO:0000256" key="1">
    <source>
        <dbReference type="SAM" id="MobiDB-lite"/>
    </source>
</evidence>
<feature type="region of interest" description="Disordered" evidence="1">
    <location>
        <begin position="616"/>
        <end position="644"/>
    </location>
</feature>
<feature type="compositionally biased region" description="Basic and acidic residues" evidence="1">
    <location>
        <begin position="126"/>
        <end position="143"/>
    </location>
</feature>
<dbReference type="AlphaFoldDB" id="A0ABD3NXU9"/>
<name>A0ABD3NXU9_9STRA</name>
<feature type="region of interest" description="Disordered" evidence="1">
    <location>
        <begin position="126"/>
        <end position="146"/>
    </location>
</feature>
<dbReference type="EMBL" id="JALLPJ020000878">
    <property type="protein sequence ID" value="KAL3780685.1"/>
    <property type="molecule type" value="Genomic_DNA"/>
</dbReference>
<proteinExistence type="predicted"/>
<gene>
    <name evidence="2" type="ORF">ACHAWO_009392</name>
</gene>
<reference evidence="2 3" key="1">
    <citation type="submission" date="2024-10" db="EMBL/GenBank/DDBJ databases">
        <title>Updated reference genomes for cyclostephanoid diatoms.</title>
        <authorList>
            <person name="Roberts W.R."/>
            <person name="Alverson A.J."/>
        </authorList>
    </citation>
    <scope>NUCLEOTIDE SEQUENCE [LARGE SCALE GENOMIC DNA]</scope>
    <source>
        <strain evidence="2 3">AJA010-31</strain>
    </source>
</reference>
<protein>
    <submittedName>
        <fullName evidence="2">Uncharacterized protein</fullName>
    </submittedName>
</protein>
<organism evidence="2 3">
    <name type="scientific">Cyclotella atomus</name>
    <dbReference type="NCBI Taxonomy" id="382360"/>
    <lineage>
        <taxon>Eukaryota</taxon>
        <taxon>Sar</taxon>
        <taxon>Stramenopiles</taxon>
        <taxon>Ochrophyta</taxon>
        <taxon>Bacillariophyta</taxon>
        <taxon>Coscinodiscophyceae</taxon>
        <taxon>Thalassiosirophycidae</taxon>
        <taxon>Stephanodiscales</taxon>
        <taxon>Stephanodiscaceae</taxon>
        <taxon>Cyclotella</taxon>
    </lineage>
</organism>
<keyword evidence="3" id="KW-1185">Reference proteome</keyword>
<feature type="region of interest" description="Disordered" evidence="1">
    <location>
        <begin position="96"/>
        <end position="115"/>
    </location>
</feature>
<accession>A0ABD3NXU9</accession>
<feature type="compositionally biased region" description="Basic and acidic residues" evidence="1">
    <location>
        <begin position="627"/>
        <end position="644"/>
    </location>
</feature>
<comment type="caution">
    <text evidence="2">The sequence shown here is derived from an EMBL/GenBank/DDBJ whole genome shotgun (WGS) entry which is preliminary data.</text>
</comment>
<evidence type="ECO:0000313" key="3">
    <source>
        <dbReference type="Proteomes" id="UP001530400"/>
    </source>
</evidence>
<sequence>MVSITRQPTTIAAALLSTVVTATTNEIAFIPRRRHAFAVPSKKISPKHHSPTFIDAGRLIPVRGGSQENDKVTDDIENSMLDDQDEMDDVSSIIESSEKEVDASEPMNSSSLDSAWDEEIKRLQDYLNSEESRSKSSVRRDGVSENADVYGASEDVSLLGSGATAIDVDDSESVNVMDDESYYSEVIPNERSELLDPDELMVDRADGSDGDGDTIINGENGATTIDVDDNESANVMNDESLGPDELLLGQDTGTSGGDDTIINNDEDSERSVIDKLGETHNTIYSIAQDDVDFQADGDGVVGNVGIDGSEKTSDKEEEFESLDPDELLVGQADGSYGGGDTIINDEDSERSTIDELGETKTTIDSIAQNEADFQAYEDGVIENVGREVAINEEDEHEQNTETEVAAKNVEEECDVERSDITVLEKTKDMDEEELMRDTEIITDQHVDILAADESDIDINLTTHHPAAVNAWKSPPTAAESNRLVEDGLSKLRRKDGDHPSVPYVITRAMKRVLINELGYEEDEVKAMRADVAVVIVSENLRRPSIATLPSRFYHEDVEPVQQMDSLRDVLMNKVQSFVQKIDLKQGLAVLGSVVACSLFAVVKGLHGEDVTAGEIISMDESINTGDGKSDEQEPEKVETERQIPRSDLDENWFDRLISMITFFK</sequence>